<sequence>MTEKNLTATHLTDPQSMRRPARSTPVRSTYRLQLRPDLLTFADAAAIAEYLQQLGISHLYLSPVMTAMHGSTHGYDVTDPTTVSAALGGPGGLKALSDEVRSRGMGLIVDLVPNHVGVGDPRQNPWWWDVLRHGPESQYAHYFDIDWSPVNGAGGRLALPVLQSENDPAALTVDRSGPEPMLALHDLRFPIAPDTDGDNALRIHDKQHYRLVSWKAGLCSYRRFFAVSGLAALRQEDPEVFEATHRELAAWCEHDLIDGVRVDHPDGLSYPAAYLSRLRSLIGPHRLLLVEKILANREPLDATLPIDGTTGYDALADIGGVLIDPVGEQTLTELSQHFAGHGSDRAWIGEKQHRIKRAVAESILAPEIRRLVAAVKRDAGVNGFDASGISDMALTNATIEVLAFLPVYRVDYTPLAGMTGAVVADVERRNSELTAPLSVLVAALAAGGEAAVRFSQVGGAITAKAVEDTMFYRAARLVSLQEVGGNPARFGHSLNEFHLANSERAQRWPATLTTLTTHDTKRGEDVRARIGVLSQVATRWARSVATWLELTPAPDGATALFLLQNMFGVWPADGRPAASVPGLRDRLHRFAEKAIREAGEHTSWEEPDPEFETAVHTWIDAVIDGPVGSGLGDLVHELAPHAWSDALSQKLLQLCGPGIPDVYQGCELWEDSLVDPDNRRPVDFATRAGMLQSLTGTPGLDTTGAAKMWIVAYALWLRRERPDCFVGGTYLPLFATGEQAGKLVSYARGRVGDAPEVIVAATRHSVSLAEAGWGDTVLDLPPGTWTDRLTGHTFQGRARLEKLFARLPVALLVR</sequence>
<dbReference type="Gene3D" id="3.30.1590.10">
    <property type="entry name" value="Maltooligosyl trehalose synthase, domain 2"/>
    <property type="match status" value="1"/>
</dbReference>
<organism evidence="3 4">
    <name type="scientific">Nocardia cyriacigeorgica</name>
    <dbReference type="NCBI Taxonomy" id="135487"/>
    <lineage>
        <taxon>Bacteria</taxon>
        <taxon>Bacillati</taxon>
        <taxon>Actinomycetota</taxon>
        <taxon>Actinomycetes</taxon>
        <taxon>Mycobacteriales</taxon>
        <taxon>Nocardiaceae</taxon>
        <taxon>Nocardia</taxon>
    </lineage>
</organism>
<dbReference type="GO" id="GO:0047470">
    <property type="term" value="F:(1,4)-alpha-D-glucan 1-alpha-D-glucosylmutase activity"/>
    <property type="evidence" value="ECO:0007669"/>
    <property type="project" value="UniProtKB-EC"/>
</dbReference>
<dbReference type="EMBL" id="LR215973">
    <property type="protein sequence ID" value="VFA96800.1"/>
    <property type="molecule type" value="Genomic_DNA"/>
</dbReference>
<dbReference type="Pfam" id="PF00128">
    <property type="entry name" value="Alpha-amylase"/>
    <property type="match status" value="1"/>
</dbReference>
<dbReference type="InterPro" id="IPR012767">
    <property type="entry name" value="Trehalose_TreY"/>
</dbReference>
<dbReference type="InterPro" id="IPR017853">
    <property type="entry name" value="GH"/>
</dbReference>
<evidence type="ECO:0000313" key="3">
    <source>
        <dbReference type="EMBL" id="VFA96800.1"/>
    </source>
</evidence>
<dbReference type="PANTHER" id="PTHR10357">
    <property type="entry name" value="ALPHA-AMYLASE FAMILY MEMBER"/>
    <property type="match status" value="1"/>
</dbReference>
<evidence type="ECO:0000256" key="1">
    <source>
        <dbReference type="SAM" id="MobiDB-lite"/>
    </source>
</evidence>
<reference evidence="3 4" key="1">
    <citation type="submission" date="2019-02" db="EMBL/GenBank/DDBJ databases">
        <authorList>
            <consortium name="Pathogen Informatics"/>
        </authorList>
    </citation>
    <scope>NUCLEOTIDE SEQUENCE [LARGE SCALE GENOMIC DNA]</scope>
    <source>
        <strain evidence="3 4">3012STDY6756504</strain>
    </source>
</reference>
<dbReference type="GO" id="GO:0030980">
    <property type="term" value="P:alpha-glucan catabolic process"/>
    <property type="evidence" value="ECO:0007669"/>
    <property type="project" value="TreeGrafter"/>
</dbReference>
<dbReference type="SMART" id="SM00642">
    <property type="entry name" value="Aamy"/>
    <property type="match status" value="1"/>
</dbReference>
<dbReference type="EC" id="5.4.99.15" evidence="3"/>
<dbReference type="NCBIfam" id="TIGR02401">
    <property type="entry name" value="trehalose_TreY"/>
    <property type="match status" value="1"/>
</dbReference>
<dbReference type="InterPro" id="IPR013797">
    <property type="entry name" value="Maltooligo_trehalose_synth_4"/>
</dbReference>
<proteinExistence type="predicted"/>
<dbReference type="Proteomes" id="UP000290439">
    <property type="component" value="Chromosome"/>
</dbReference>
<dbReference type="InterPro" id="IPR006047">
    <property type="entry name" value="GH13_cat_dom"/>
</dbReference>
<keyword evidence="3" id="KW-0413">Isomerase</keyword>
<dbReference type="GO" id="GO:0005992">
    <property type="term" value="P:trehalose biosynthetic process"/>
    <property type="evidence" value="ECO:0007669"/>
    <property type="project" value="TreeGrafter"/>
</dbReference>
<dbReference type="CDD" id="cd11336">
    <property type="entry name" value="AmyAc_MTSase"/>
    <property type="match status" value="1"/>
</dbReference>
<gene>
    <name evidence="3" type="primary">treY</name>
    <name evidence="3" type="ORF">NCTC10797_00555</name>
</gene>
<dbReference type="Gene3D" id="3.20.20.80">
    <property type="entry name" value="Glycosidases"/>
    <property type="match status" value="1"/>
</dbReference>
<evidence type="ECO:0000313" key="4">
    <source>
        <dbReference type="Proteomes" id="UP000290439"/>
    </source>
</evidence>
<feature type="domain" description="Glycosyl hydrolase family 13 catalytic" evidence="2">
    <location>
        <begin position="33"/>
        <end position="448"/>
    </location>
</feature>
<feature type="compositionally biased region" description="Polar residues" evidence="1">
    <location>
        <begin position="1"/>
        <end position="15"/>
    </location>
</feature>
<dbReference type="Gene3D" id="1.10.150.200">
    <property type="entry name" value="Maltooligosyl trehalose synthase, domain 3"/>
    <property type="match status" value="1"/>
</dbReference>
<protein>
    <submittedName>
        <fullName evidence="3">Maltooligosyl trehalose synthase</fullName>
        <ecNumber evidence="3">5.4.99.15</ecNumber>
    </submittedName>
</protein>
<dbReference type="Gene3D" id="1.10.10.470">
    <property type="entry name" value="Maltooligosyl trehalose synthase, domain 4"/>
    <property type="match status" value="1"/>
</dbReference>
<feature type="region of interest" description="Disordered" evidence="1">
    <location>
        <begin position="1"/>
        <end position="26"/>
    </location>
</feature>
<dbReference type="AlphaFoldDB" id="A0A4U8VT56"/>
<dbReference type="PANTHER" id="PTHR10357:SF216">
    <property type="entry name" value="MALTOOLIGOSYL TREHALOSE SYNTHASE-RELATED"/>
    <property type="match status" value="1"/>
</dbReference>
<evidence type="ECO:0000259" key="2">
    <source>
        <dbReference type="SMART" id="SM00642"/>
    </source>
</evidence>
<dbReference type="SUPFAM" id="SSF51445">
    <property type="entry name" value="(Trans)glycosidases"/>
    <property type="match status" value="1"/>
</dbReference>
<name>A0A4U8VT56_9NOCA</name>
<accession>A0A4U8VT56</accession>